<evidence type="ECO:0000313" key="10">
    <source>
        <dbReference type="EMBL" id="OAE32603.1"/>
    </source>
</evidence>
<dbReference type="InterPro" id="IPR003593">
    <property type="entry name" value="AAA+_ATPase"/>
</dbReference>
<evidence type="ECO:0000256" key="5">
    <source>
        <dbReference type="ARBA" id="ARBA00022840"/>
    </source>
</evidence>
<feature type="domain" description="ABC transporter" evidence="9">
    <location>
        <begin position="558"/>
        <end position="851"/>
    </location>
</feature>
<evidence type="ECO:0000256" key="2">
    <source>
        <dbReference type="ARBA" id="ARBA00008526"/>
    </source>
</evidence>
<dbReference type="InterPro" id="IPR013525">
    <property type="entry name" value="ABC2_TM"/>
</dbReference>
<gene>
    <name evidence="10" type="ORF">AXG93_3228s1200</name>
</gene>
<evidence type="ECO:0000256" key="6">
    <source>
        <dbReference type="ARBA" id="ARBA00022989"/>
    </source>
</evidence>
<dbReference type="Pfam" id="PF00005">
    <property type="entry name" value="ABC_tran"/>
    <property type="match status" value="2"/>
</dbReference>
<dbReference type="EMBL" id="LVLJ01000781">
    <property type="protein sequence ID" value="OAE32603.1"/>
    <property type="molecule type" value="Genomic_DNA"/>
</dbReference>
<keyword evidence="7 8" id="KW-0472">Membrane</keyword>
<keyword evidence="11" id="KW-1185">Reference proteome</keyword>
<feature type="transmembrane region" description="Helical" evidence="8">
    <location>
        <begin position="1289"/>
        <end position="1308"/>
    </location>
</feature>
<keyword evidence="6 8" id="KW-1133">Transmembrane helix</keyword>
<feature type="transmembrane region" description="Helical" evidence="8">
    <location>
        <begin position="1004"/>
        <end position="1028"/>
    </location>
</feature>
<evidence type="ECO:0000256" key="7">
    <source>
        <dbReference type="ARBA" id="ARBA00023136"/>
    </source>
</evidence>
<dbReference type="GO" id="GO:0140359">
    <property type="term" value="F:ABC-type transporter activity"/>
    <property type="evidence" value="ECO:0007669"/>
    <property type="project" value="InterPro"/>
</dbReference>
<evidence type="ECO:0000313" key="11">
    <source>
        <dbReference type="Proteomes" id="UP000077202"/>
    </source>
</evidence>
<comment type="similarity">
    <text evidence="2">Belongs to the ABC transporter superfamily. ABCA family. CPR flippase (TC 3.A.1.211) subfamily.</text>
</comment>
<dbReference type="Pfam" id="PF12698">
    <property type="entry name" value="ABC2_membrane_3"/>
    <property type="match status" value="2"/>
</dbReference>
<accession>A0A176WIX2</accession>
<proteinExistence type="inferred from homology"/>
<dbReference type="InterPro" id="IPR027417">
    <property type="entry name" value="P-loop_NTPase"/>
</dbReference>
<keyword evidence="5" id="KW-0067">ATP-binding</keyword>
<evidence type="ECO:0000256" key="3">
    <source>
        <dbReference type="ARBA" id="ARBA00022692"/>
    </source>
</evidence>
<feature type="transmembrane region" description="Helical" evidence="8">
    <location>
        <begin position="1177"/>
        <end position="1200"/>
    </location>
</feature>
<dbReference type="Proteomes" id="UP000077202">
    <property type="component" value="Unassembled WGS sequence"/>
</dbReference>
<dbReference type="SMART" id="SM00382">
    <property type="entry name" value="AAA"/>
    <property type="match status" value="2"/>
</dbReference>
<comment type="subcellular location">
    <subcellularLocation>
        <location evidence="1">Membrane</location>
        <topology evidence="1">Multi-pass membrane protein</topology>
    </subcellularLocation>
</comment>
<feature type="transmembrane region" description="Helical" evidence="8">
    <location>
        <begin position="326"/>
        <end position="350"/>
    </location>
</feature>
<dbReference type="PANTHER" id="PTHR19229:SF251">
    <property type="entry name" value="ABC TRANSPORTER A FAMILY"/>
    <property type="match status" value="1"/>
</dbReference>
<dbReference type="Gene3D" id="3.40.50.300">
    <property type="entry name" value="P-loop containing nucleotide triphosphate hydrolases"/>
    <property type="match status" value="2"/>
</dbReference>
<feature type="transmembrane region" description="Helical" evidence="8">
    <location>
        <begin position="248"/>
        <end position="270"/>
    </location>
</feature>
<feature type="transmembrane region" description="Helical" evidence="8">
    <location>
        <begin position="356"/>
        <end position="377"/>
    </location>
</feature>
<feature type="domain" description="ABC transporter" evidence="9">
    <location>
        <begin position="1456"/>
        <end position="1697"/>
    </location>
</feature>
<dbReference type="GO" id="GO:0005319">
    <property type="term" value="F:lipid transporter activity"/>
    <property type="evidence" value="ECO:0007669"/>
    <property type="project" value="TreeGrafter"/>
</dbReference>
<feature type="transmembrane region" description="Helical" evidence="8">
    <location>
        <begin position="384"/>
        <end position="405"/>
    </location>
</feature>
<evidence type="ECO:0000259" key="9">
    <source>
        <dbReference type="PROSITE" id="PS50893"/>
    </source>
</evidence>
<feature type="transmembrane region" description="Helical" evidence="8">
    <location>
        <begin position="1220"/>
        <end position="1246"/>
    </location>
</feature>
<dbReference type="GO" id="GO:0005524">
    <property type="term" value="F:ATP binding"/>
    <property type="evidence" value="ECO:0007669"/>
    <property type="project" value="UniProtKB-KW"/>
</dbReference>
<dbReference type="PANTHER" id="PTHR19229">
    <property type="entry name" value="ATP-BINDING CASSETTE TRANSPORTER SUBFAMILY A ABCA"/>
    <property type="match status" value="1"/>
</dbReference>
<reference evidence="10" key="1">
    <citation type="submission" date="2016-03" db="EMBL/GenBank/DDBJ databases">
        <title>Mechanisms controlling the formation of the plant cell surface in tip-growing cells are functionally conserved among land plants.</title>
        <authorList>
            <person name="Honkanen S."/>
            <person name="Jones V.A."/>
            <person name="Morieri G."/>
            <person name="Champion C."/>
            <person name="Hetherington A.J."/>
            <person name="Kelly S."/>
            <person name="Saint-Marcoux D."/>
            <person name="Proust H."/>
            <person name="Prescott H."/>
            <person name="Dolan L."/>
        </authorList>
    </citation>
    <scope>NUCLEOTIDE SEQUENCE [LARGE SCALE GENOMIC DNA]</scope>
    <source>
        <tissue evidence="10">Whole gametophyte</tissue>
    </source>
</reference>
<comment type="caution">
    <text evidence="10">The sequence shown here is derived from an EMBL/GenBank/DDBJ whole genome shotgun (WGS) entry which is preliminary data.</text>
</comment>
<dbReference type="InterPro" id="IPR003439">
    <property type="entry name" value="ABC_transporter-like_ATP-bd"/>
</dbReference>
<dbReference type="SUPFAM" id="SSF52540">
    <property type="entry name" value="P-loop containing nucleoside triphosphate hydrolases"/>
    <property type="match status" value="2"/>
</dbReference>
<feature type="transmembrane region" description="Helical" evidence="8">
    <location>
        <begin position="425"/>
        <end position="450"/>
    </location>
</feature>
<dbReference type="GO" id="GO:0016887">
    <property type="term" value="F:ATP hydrolysis activity"/>
    <property type="evidence" value="ECO:0007669"/>
    <property type="project" value="InterPro"/>
</dbReference>
<keyword evidence="4" id="KW-0547">Nucleotide-binding</keyword>
<dbReference type="InterPro" id="IPR026082">
    <property type="entry name" value="ABCA"/>
</dbReference>
<feature type="transmembrane region" description="Helical" evidence="8">
    <location>
        <begin position="1366"/>
        <end position="1389"/>
    </location>
</feature>
<sequence>MASPWHGQMLATLHRNVRIKYRDAGHTFQEIVLPIYIITLLVVVKLLEPQLDIPASPLEPKVDPFCVPAESTNGIGGVCLDLPSRPSEETVENAAVSKLVMEVTQQFGLHFEGPALSPKGFDNEDDMLDFYYSHPQMIFAALVFDDPKMRTEQDLPQDLHYTIRINGSYLPSTSKTIGNKEDCQLDGYICDANGYLNSGFLALQSVVSEVLRATAVPECPEKKAKTTFVQQQALPAYHRSFASLEFQLFTALYMVLALSPVLQTTLTHIVQEKQSLVKDCMLLMGLRESVYWLSWLITYALMSAVTTLILVMTAKWTTLFEYTSMGMLFLIIYPYTLSLITMAFALSTVFTKVQSATSFSGLLILCCSIVIIPIDLLQWTTGICAFLSLMSPIGLALAVDVIVRAEGRGQGITFYNFWSTAKGTSPLSMGALVCIFIGDAIIYGVIAWYLDNTWPHPERGPKRHWRFCFTAHYWFPSRAGASYMLAPQENSGFVSQFQLDEASFVVGTPSDVTLDVDPRQPVQEDDPNMEPVEPELARKAAIICKELKKAYHSKKKWWQFWDIEGGRGQASRQQWKRESEVIKGLNLNLYEGQLFAFVGHSRSGKSALVSMLAGLSQRTSGEAFIYGLPISDGGSELRSLVGFCPQEDIILDLLTVREQLKYFASIKGQSLHLGEDAFDQSKESNKSTAERTEDLLQELHLLDQAETQAMELTASAKRRLSLAIAMIGDPQLGRCTFQSLFGDAQKGHKVPAVYVNPMGDSFILSYWFIGQQVVIMDQPTANMDAESRKIFWDMVKKHQKGRVFIFTTDSMEEADMVADRKAILSHGVLKCCGSSLFLRNRFGLSYLLHITKGETYNAGAILRLIESHIPNVTVVPTARGQAHSTYKLPLGFPAETSSLMTQLTTNAAELGIEGGALEATTLEEVFMQFHDEDEEAAGAVTVHDASSLHTWGAESSEEMEEEALLTSNDSHVGDDSMSKFRKPQLRGQIVAMMRSRLALYRRNLVAVLVTFGLPVVITLGVLMAQTLIGQYDTMRLPLENSKFGNSVPVLYSVANSSATVEAENLLNYLGPNNRLLNQSALLSRFDIDGISRGDGGLDAIGISFDQLDLQSCTVEYTVFYQPSHIHELPTVVAMVDNSLLHSLRLNRPANESLFNPVSVHVENHPLSVASLRSAADFLVIMLMSIGLLVVPPVLGAQVVVDKQLGLLSLFRVSGMKSFAYWFATVVSDLSLYYISSFLVLGIGMAFGHVPFYKDANLAIFFLFLTTMPALALLSYVLSFFFLTAQGAASLLYIYFILAALMPYFWILVVPGNNISYSWHSFLNVVDPPYALISGLHFIVNSIVETKGINDPAMNSFPRVYTFEWNNYILLSIGGAAVAIVPLLLCIWQLEIHEIEPEAKPMQPPAADPTAEGTEDSFQDVESINELYREKERVLSNVERWEAMGLMGGDSPEGDLILCQNLGKNYDGNPGSCYGIGATPGFWAIRDLWLAVGRGEIVALVGGQKSGKSSLIHALAGTIPISFGDALINGESVRHAYRNKQRLIGLCPQYEAVYYSMTVREHLELFAVLKGVPEPHSLAIEATLQSMQLTDVANDVVGKCNVGVRRRLSIGMAMIGGSSVLLLDEPSAGTDIATKRRVWKHLAAQSGQRGTLICTQSFEEAEALGARVGIIINGQLKCIASPQELKLRYGSSYSLSVMASSENIPEIREFITTLYPSSEDVEFEATTTNTVDNAVELVEGIGIGGHARFRVPVQDLFGLVRLLNELELKREALGIRDYVVSQPTLRQVFHRLTLGDSSL</sequence>
<name>A0A176WIX2_MARPO</name>
<organism evidence="10 11">
    <name type="scientific">Marchantia polymorpha subsp. ruderalis</name>
    <dbReference type="NCBI Taxonomy" id="1480154"/>
    <lineage>
        <taxon>Eukaryota</taxon>
        <taxon>Viridiplantae</taxon>
        <taxon>Streptophyta</taxon>
        <taxon>Embryophyta</taxon>
        <taxon>Marchantiophyta</taxon>
        <taxon>Marchantiopsida</taxon>
        <taxon>Marchantiidae</taxon>
        <taxon>Marchantiales</taxon>
        <taxon>Marchantiaceae</taxon>
        <taxon>Marchantia</taxon>
    </lineage>
</organism>
<dbReference type="PROSITE" id="PS50893">
    <property type="entry name" value="ABC_TRANSPORTER_2"/>
    <property type="match status" value="2"/>
</dbReference>
<feature type="transmembrane region" description="Helical" evidence="8">
    <location>
        <begin position="290"/>
        <end position="314"/>
    </location>
</feature>
<keyword evidence="3 8" id="KW-0812">Transmembrane</keyword>
<dbReference type="GO" id="GO:0016020">
    <property type="term" value="C:membrane"/>
    <property type="evidence" value="ECO:0007669"/>
    <property type="project" value="UniProtKB-SubCell"/>
</dbReference>
<evidence type="ECO:0000256" key="4">
    <source>
        <dbReference type="ARBA" id="ARBA00022741"/>
    </source>
</evidence>
<evidence type="ECO:0000256" key="1">
    <source>
        <dbReference type="ARBA" id="ARBA00004141"/>
    </source>
</evidence>
<evidence type="ECO:0000256" key="8">
    <source>
        <dbReference type="SAM" id="Phobius"/>
    </source>
</evidence>
<protein>
    <recommendedName>
        <fullName evidence="9">ABC transporter domain-containing protein</fullName>
    </recommendedName>
</protein>
<feature type="transmembrane region" description="Helical" evidence="8">
    <location>
        <begin position="1258"/>
        <end position="1282"/>
    </location>
</feature>